<evidence type="ECO:0000313" key="1">
    <source>
        <dbReference type="EMBL" id="KIG16293.1"/>
    </source>
</evidence>
<evidence type="ECO:0000313" key="2">
    <source>
        <dbReference type="Proteomes" id="UP000031599"/>
    </source>
</evidence>
<sequence length="314" mass="34199">MRILAAVVALGCSHGCGDRDAPDTKRLSGARDPGAEASARLNSFAAVPDWNSFVGLLAQPHALARELLGPHLLSYRAAISTVPVGLDDAAPLPDVPAGRPIYERFSVVDELELRWGSTPGEPPLLHLDQHNEHELGRALIVIDERAWSQIDGRGWLERPLEDELWQVWADDAQTAVLDLVELAGPSVDLGQIEAIEHEGRPALRVSLRAGDRPHPERTVEALVPWRRGAKVTLHSGSIVLDRATGLWLAAQVELSWSFNDSAGRELTGKARFDGRVQVLAEPPVIAPPDLAQPVPERERPELLRERLLDGLAGP</sequence>
<gene>
    <name evidence="1" type="ORF">DB30_04753</name>
</gene>
<organism evidence="1 2">
    <name type="scientific">Enhygromyxa salina</name>
    <dbReference type="NCBI Taxonomy" id="215803"/>
    <lineage>
        <taxon>Bacteria</taxon>
        <taxon>Pseudomonadati</taxon>
        <taxon>Myxococcota</taxon>
        <taxon>Polyangia</taxon>
        <taxon>Nannocystales</taxon>
        <taxon>Nannocystaceae</taxon>
        <taxon>Enhygromyxa</taxon>
    </lineage>
</organism>
<dbReference type="Proteomes" id="UP000031599">
    <property type="component" value="Unassembled WGS sequence"/>
</dbReference>
<reference evidence="1 2" key="1">
    <citation type="submission" date="2014-12" db="EMBL/GenBank/DDBJ databases">
        <title>Genome assembly of Enhygromyxa salina DSM 15201.</title>
        <authorList>
            <person name="Sharma G."/>
            <person name="Subramanian S."/>
        </authorList>
    </citation>
    <scope>NUCLEOTIDE SEQUENCE [LARGE SCALE GENOMIC DNA]</scope>
    <source>
        <strain evidence="1 2">DSM 15201</strain>
    </source>
</reference>
<accession>A0A0C1ZYK6</accession>
<dbReference type="EMBL" id="JMCC02000040">
    <property type="protein sequence ID" value="KIG16293.1"/>
    <property type="molecule type" value="Genomic_DNA"/>
</dbReference>
<proteinExistence type="predicted"/>
<dbReference type="AlphaFoldDB" id="A0A0C1ZYK6"/>
<comment type="caution">
    <text evidence="1">The sequence shown here is derived from an EMBL/GenBank/DDBJ whole genome shotgun (WGS) entry which is preliminary data.</text>
</comment>
<name>A0A0C1ZYK6_9BACT</name>
<protein>
    <submittedName>
        <fullName evidence="1">Uncharacterized protein</fullName>
    </submittedName>
</protein>